<feature type="chain" id="PRO_5004250186" description="PA14 domain-containing protein" evidence="2">
    <location>
        <begin position="19"/>
        <end position="564"/>
    </location>
</feature>
<dbReference type="EMBL" id="AAFI02000005">
    <property type="protein sequence ID" value="EAL72521.1"/>
    <property type="molecule type" value="Genomic_DNA"/>
</dbReference>
<dbReference type="PhylomeDB" id="Q55BV9"/>
<dbReference type="InterPro" id="IPR001673">
    <property type="entry name" value="S_mold_repeat"/>
</dbReference>
<feature type="signal peptide" evidence="2">
    <location>
        <begin position="1"/>
        <end position="18"/>
    </location>
</feature>
<evidence type="ECO:0000256" key="2">
    <source>
        <dbReference type="SAM" id="SignalP"/>
    </source>
</evidence>
<dbReference type="PANTHER" id="PTHR31137">
    <property type="entry name" value="PROTEIN PSIB-RELATED-RELATED"/>
    <property type="match status" value="1"/>
</dbReference>
<name>Q55BV9_DICDI</name>
<comment type="caution">
    <text evidence="3">The sequence shown here is derived from an EMBL/GenBank/DDBJ whole genome shotgun (WGS) entry which is preliminary data.</text>
</comment>
<organism evidence="3 4">
    <name type="scientific">Dictyostelium discoideum</name>
    <name type="common">Social amoeba</name>
    <dbReference type="NCBI Taxonomy" id="44689"/>
    <lineage>
        <taxon>Eukaryota</taxon>
        <taxon>Amoebozoa</taxon>
        <taxon>Evosea</taxon>
        <taxon>Eumycetozoa</taxon>
        <taxon>Dictyostelia</taxon>
        <taxon>Dictyosteliales</taxon>
        <taxon>Dictyosteliaceae</taxon>
        <taxon>Dictyostelium</taxon>
    </lineage>
</organism>
<dbReference type="eggNOG" id="ENOG502RZ6J">
    <property type="taxonomic scope" value="Eukaryota"/>
</dbReference>
<evidence type="ECO:0000313" key="3">
    <source>
        <dbReference type="EMBL" id="EAL72521.1"/>
    </source>
</evidence>
<dbReference type="dictyBase" id="DDB_G0270342"/>
<dbReference type="InParanoid" id="Q55BV9"/>
<dbReference type="OMA" id="WIDANGV"/>
<dbReference type="Proteomes" id="UP000002195">
    <property type="component" value="Unassembled WGS sequence"/>
</dbReference>
<evidence type="ECO:0000313" key="4">
    <source>
        <dbReference type="Proteomes" id="UP000002195"/>
    </source>
</evidence>
<keyword evidence="1 2" id="KW-0732">Signal</keyword>
<reference evidence="3 4" key="1">
    <citation type="journal article" date="2005" name="Nature">
        <title>The genome of the social amoeba Dictyostelium discoideum.</title>
        <authorList>
            <consortium name="The Dictyostelium discoideum Sequencing Consortium"/>
            <person name="Eichinger L."/>
            <person name="Pachebat J.A."/>
            <person name="Glockner G."/>
            <person name="Rajandream M.A."/>
            <person name="Sucgang R."/>
            <person name="Berriman M."/>
            <person name="Song J."/>
            <person name="Olsen R."/>
            <person name="Szafranski K."/>
            <person name="Xu Q."/>
            <person name="Tunggal B."/>
            <person name="Kummerfeld S."/>
            <person name="Madera M."/>
            <person name="Konfortov B.A."/>
            <person name="Rivero F."/>
            <person name="Bankier A.T."/>
            <person name="Lehmann R."/>
            <person name="Hamlin N."/>
            <person name="Davies R."/>
            <person name="Gaudet P."/>
            <person name="Fey P."/>
            <person name="Pilcher K."/>
            <person name="Chen G."/>
            <person name="Saunders D."/>
            <person name="Sodergren E."/>
            <person name="Davis P."/>
            <person name="Kerhornou A."/>
            <person name="Nie X."/>
            <person name="Hall N."/>
            <person name="Anjard C."/>
            <person name="Hemphill L."/>
            <person name="Bason N."/>
            <person name="Farbrother P."/>
            <person name="Desany B."/>
            <person name="Just E."/>
            <person name="Morio T."/>
            <person name="Rost R."/>
            <person name="Churcher C."/>
            <person name="Cooper J."/>
            <person name="Haydock S."/>
            <person name="van Driessche N."/>
            <person name="Cronin A."/>
            <person name="Goodhead I."/>
            <person name="Muzny D."/>
            <person name="Mourier T."/>
            <person name="Pain A."/>
            <person name="Lu M."/>
            <person name="Harper D."/>
            <person name="Lindsay R."/>
            <person name="Hauser H."/>
            <person name="James K."/>
            <person name="Quiles M."/>
            <person name="Madan Babu M."/>
            <person name="Saito T."/>
            <person name="Buchrieser C."/>
            <person name="Wardroper A."/>
            <person name="Felder M."/>
            <person name="Thangavelu M."/>
            <person name="Johnson D."/>
            <person name="Knights A."/>
            <person name="Loulseged H."/>
            <person name="Mungall K."/>
            <person name="Oliver K."/>
            <person name="Price C."/>
            <person name="Quail M.A."/>
            <person name="Urushihara H."/>
            <person name="Hernandez J."/>
            <person name="Rabbinowitsch E."/>
            <person name="Steffen D."/>
            <person name="Sanders M."/>
            <person name="Ma J."/>
            <person name="Kohara Y."/>
            <person name="Sharp S."/>
            <person name="Simmonds M."/>
            <person name="Spiegler S."/>
            <person name="Tivey A."/>
            <person name="Sugano S."/>
            <person name="White B."/>
            <person name="Walker D."/>
            <person name="Woodward J."/>
            <person name="Winckler T."/>
            <person name="Tanaka Y."/>
            <person name="Shaulsky G."/>
            <person name="Schleicher M."/>
            <person name="Weinstock G."/>
            <person name="Rosenthal A."/>
            <person name="Cox E.C."/>
            <person name="Chisholm R.L."/>
            <person name="Gibbs R."/>
            <person name="Loomis W.F."/>
            <person name="Platzer M."/>
            <person name="Kay R.R."/>
            <person name="Williams J."/>
            <person name="Dear P.H."/>
            <person name="Noegel A.A."/>
            <person name="Barrell B."/>
            <person name="Kuspa A."/>
        </authorList>
    </citation>
    <scope>NUCLEOTIDE SEQUENCE [LARGE SCALE GENOMIC DNA]</scope>
    <source>
        <strain evidence="3 4">AX4</strain>
    </source>
</reference>
<dbReference type="KEGG" id="ddi:DDB_G0270342"/>
<protein>
    <recommendedName>
        <fullName evidence="5">PA14 domain-containing protein</fullName>
    </recommendedName>
</protein>
<dbReference type="HOGENOM" id="CLU_483517_0_0_1"/>
<dbReference type="GO" id="GO:0005576">
    <property type="term" value="C:extracellular region"/>
    <property type="evidence" value="ECO:0000318"/>
    <property type="project" value="GO_Central"/>
</dbReference>
<dbReference type="Pfam" id="PF00526">
    <property type="entry name" value="Dicty_CTDC"/>
    <property type="match status" value="1"/>
</dbReference>
<evidence type="ECO:0008006" key="5">
    <source>
        <dbReference type="Google" id="ProtNLM"/>
    </source>
</evidence>
<proteinExistence type="predicted"/>
<dbReference type="RefSeq" id="XP_646722.1">
    <property type="nucleotide sequence ID" value="XM_641630.1"/>
</dbReference>
<dbReference type="InterPro" id="IPR051154">
    <property type="entry name" value="Prespore-cell_inducing_factor"/>
</dbReference>
<dbReference type="PaxDb" id="44689-DDB0190982"/>
<gene>
    <name evidence="3" type="ORF">DDB_G0270342</name>
</gene>
<accession>Q55BV9</accession>
<dbReference type="GeneID" id="8617694"/>
<sequence length="564" mass="61258">MKLIILIFIIILINYVFGQSSDDDGRLRPIPQQLIIRNFKPDRNPDFGIRLSDDLVTGIMQPTLGDDKRPKYCCGENPVVDDQGVLIVNDEQSFNKWFNSDDLCSNYFLSYQLDLDLWDNFNIIGGGGPFAPTDGVGFGDPNLFPEYASDRFNQYHCFELHLSYIPLDEYNDFFRFSIMGEIWVFFNNTLIADQAGQSNGFSGSVNFYPNTIDGVVYNDENYVYPIDLYSCVRSIDVDPESTPLTIMASGNFFCSWVDDGGVCNGLDLSAPCVDDPTQCVEPKEICGNCVRDIPRICPGSETFCTVPVCLEGFGCTIENKTICDDLNACTIDTCDDLLGCSHEMIPNCQCNSTTCFTEDLCYPKYCSGDLCLTIPIDCANLEPDCPTSVCFDGQCSVCEVDSSSVDISTTGIVTTTGISISTIGPVSTTDLSISTIGFVTTTGVTASTIGIVTTTGFITSTTSTTGLLTTASTTSTTGILTTASSTSTTGIPTISTSISTSGATGTTTTPTTGSTGTIPPIDLAKCSHDSCPPHYYCYQLTNSYTCISKEFYNNCEPERLILFY</sequence>
<dbReference type="VEuPathDB" id="AmoebaDB:DDB_G0270342"/>
<dbReference type="FunCoup" id="Q55BV9">
    <property type="interactions" value="666"/>
</dbReference>
<keyword evidence="4" id="KW-1185">Reference proteome</keyword>
<dbReference type="AlphaFoldDB" id="Q55BV9"/>
<evidence type="ECO:0000256" key="1">
    <source>
        <dbReference type="ARBA" id="ARBA00022729"/>
    </source>
</evidence>
<dbReference type="PANTHER" id="PTHR31137:SF9">
    <property type="entry name" value="PA14 DOMAIN-CONTAINING PROTEIN"/>
    <property type="match status" value="1"/>
</dbReference>